<sequence>MSIDQQFLAALAEIFPDRPIEECYDIDDRDRFHIRENSQGRSYIVPTHNDESFPSFIIINSQAPKPIHFLALDSCFFPDSDSDAGRRSDCMVFNNQTLCFAELKLNVTSDNQNTRCDRAEEAMKQLGATIDFFQTKFKENSQDFITLGFTYEAYIVFRSEKYPRDTSSRKNRKVKFAQQYGVKLEEKNIKEF</sequence>
<protein>
    <submittedName>
        <fullName evidence="1">Uncharacterized protein</fullName>
    </submittedName>
</protein>
<name>A0AAU8JF46_9CYAN</name>
<dbReference type="EMBL" id="CP159837">
    <property type="protein sequence ID" value="XCM37825.1"/>
    <property type="molecule type" value="Genomic_DNA"/>
</dbReference>
<accession>A0AAU8JF46</accession>
<gene>
    <name evidence="1" type="ORF">ABWT76_000627</name>
</gene>
<evidence type="ECO:0000313" key="1">
    <source>
        <dbReference type="EMBL" id="XCM37825.1"/>
    </source>
</evidence>
<reference evidence="1" key="1">
    <citation type="submission" date="2024-07" db="EMBL/GenBank/DDBJ databases">
        <authorList>
            <person name="Kim Y.J."/>
            <person name="Jeong J.Y."/>
        </authorList>
    </citation>
    <scope>NUCLEOTIDE SEQUENCE</scope>
    <source>
        <strain evidence="1">GIHE-MW2</strain>
    </source>
</reference>
<dbReference type="RefSeq" id="WP_190878614.1">
    <property type="nucleotide sequence ID" value="NZ_CP159837.1"/>
</dbReference>
<dbReference type="AlphaFoldDB" id="A0AAU8JF46"/>
<organism evidence="1">
    <name type="scientific">Planktothricoides raciborskii GIHE-MW2</name>
    <dbReference type="NCBI Taxonomy" id="2792601"/>
    <lineage>
        <taxon>Bacteria</taxon>
        <taxon>Bacillati</taxon>
        <taxon>Cyanobacteriota</taxon>
        <taxon>Cyanophyceae</taxon>
        <taxon>Oscillatoriophycideae</taxon>
        <taxon>Oscillatoriales</taxon>
        <taxon>Oscillatoriaceae</taxon>
        <taxon>Planktothricoides</taxon>
    </lineage>
</organism>
<proteinExistence type="predicted"/>